<evidence type="ECO:0000256" key="1">
    <source>
        <dbReference type="SAM" id="MobiDB-lite"/>
    </source>
</evidence>
<sequence>MFDTPPPPSPHHGPTTLTLGQLATHGPPDDDVLGPTPDVVDRGHRDPPGRFWRLWCRWLPAPPDTGGRRGALIVVVLLGVVVAVLVSVLVLGARPAEETPPPLPLAAATAGPSAASGPPAEQGSVVVSVVGEVRSPGLVTVAPGARVADALDAAGGVMGEVDLATVNLARKLVDGEQIHVGTPPPGAPPPGGASAPAAGATGLVNLNTATVEQLDGLPGVGEVTAQRILDWRAQHGSFTAVEQLREVEGIGEKRFSRLREQVTVG</sequence>
<dbReference type="InterPro" id="IPR051675">
    <property type="entry name" value="Endo/Exo/Phosphatase_dom_1"/>
</dbReference>
<feature type="transmembrane region" description="Helical" evidence="2">
    <location>
        <begin position="70"/>
        <end position="91"/>
    </location>
</feature>
<dbReference type="GO" id="GO:0003677">
    <property type="term" value="F:DNA binding"/>
    <property type="evidence" value="ECO:0007669"/>
    <property type="project" value="InterPro"/>
</dbReference>
<dbReference type="STRING" id="587909.SAMN05421810_104110"/>
<dbReference type="AlphaFoldDB" id="A0A1I5UTP5"/>
<dbReference type="PANTHER" id="PTHR21180">
    <property type="entry name" value="ENDONUCLEASE/EXONUCLEASE/PHOSPHATASE FAMILY DOMAIN-CONTAINING PROTEIN 1"/>
    <property type="match status" value="1"/>
</dbReference>
<keyword evidence="5" id="KW-1185">Reference proteome</keyword>
<feature type="domain" description="Helix-hairpin-helix DNA-binding motif class 1" evidence="3">
    <location>
        <begin position="212"/>
        <end position="231"/>
    </location>
</feature>
<dbReference type="Gene3D" id="3.10.560.10">
    <property type="entry name" value="Outer membrane lipoprotein wza domain like"/>
    <property type="match status" value="1"/>
</dbReference>
<feature type="region of interest" description="Disordered" evidence="1">
    <location>
        <begin position="1"/>
        <end position="45"/>
    </location>
</feature>
<evidence type="ECO:0000256" key="2">
    <source>
        <dbReference type="SAM" id="Phobius"/>
    </source>
</evidence>
<dbReference type="SUPFAM" id="SSF47781">
    <property type="entry name" value="RuvA domain 2-like"/>
    <property type="match status" value="1"/>
</dbReference>
<keyword evidence="2" id="KW-0472">Membrane</keyword>
<dbReference type="Pfam" id="PF12836">
    <property type="entry name" value="HHH_3"/>
    <property type="match status" value="1"/>
</dbReference>
<dbReference type="PANTHER" id="PTHR21180:SF32">
    <property type="entry name" value="ENDONUCLEASE_EXONUCLEASE_PHOSPHATASE FAMILY DOMAIN-CONTAINING PROTEIN 1"/>
    <property type="match status" value="1"/>
</dbReference>
<dbReference type="InterPro" id="IPR003583">
    <property type="entry name" value="Hlx-hairpin-Hlx_DNA-bd_motif"/>
</dbReference>
<dbReference type="SMART" id="SM00278">
    <property type="entry name" value="HhH1"/>
    <property type="match status" value="2"/>
</dbReference>
<dbReference type="InterPro" id="IPR004509">
    <property type="entry name" value="Competence_ComEA_HhH"/>
</dbReference>
<dbReference type="EMBL" id="FOWW01000004">
    <property type="protein sequence ID" value="SFP98633.1"/>
    <property type="molecule type" value="Genomic_DNA"/>
</dbReference>
<feature type="compositionally biased region" description="Low complexity" evidence="1">
    <location>
        <begin position="105"/>
        <end position="121"/>
    </location>
</feature>
<reference evidence="5" key="1">
    <citation type="submission" date="2016-10" db="EMBL/GenBank/DDBJ databases">
        <authorList>
            <person name="Varghese N."/>
            <person name="Submissions S."/>
        </authorList>
    </citation>
    <scope>NUCLEOTIDE SEQUENCE [LARGE SCALE GENOMIC DNA]</scope>
    <source>
        <strain evidence="5">CGMCC 4.5579</strain>
    </source>
</reference>
<evidence type="ECO:0000259" key="3">
    <source>
        <dbReference type="SMART" id="SM00278"/>
    </source>
</evidence>
<dbReference type="Gene3D" id="1.10.150.320">
    <property type="entry name" value="Photosystem II 12 kDa extrinsic protein"/>
    <property type="match status" value="1"/>
</dbReference>
<dbReference type="Pfam" id="PF10531">
    <property type="entry name" value="SLBB"/>
    <property type="match status" value="1"/>
</dbReference>
<dbReference type="Proteomes" id="UP000198727">
    <property type="component" value="Unassembled WGS sequence"/>
</dbReference>
<protein>
    <submittedName>
        <fullName evidence="4">Competence protein ComEA</fullName>
    </submittedName>
</protein>
<keyword evidence="2" id="KW-1133">Transmembrane helix</keyword>
<accession>A0A1I5UTP5</accession>
<feature type="compositionally biased region" description="Pro residues" evidence="1">
    <location>
        <begin position="1"/>
        <end position="11"/>
    </location>
</feature>
<organism evidence="4 5">
    <name type="scientific">Amycolatopsis arida</name>
    <dbReference type="NCBI Taxonomy" id="587909"/>
    <lineage>
        <taxon>Bacteria</taxon>
        <taxon>Bacillati</taxon>
        <taxon>Actinomycetota</taxon>
        <taxon>Actinomycetes</taxon>
        <taxon>Pseudonocardiales</taxon>
        <taxon>Pseudonocardiaceae</taxon>
        <taxon>Amycolatopsis</taxon>
    </lineage>
</organism>
<dbReference type="RefSeq" id="WP_092530506.1">
    <property type="nucleotide sequence ID" value="NZ_FOWW01000004.1"/>
</dbReference>
<keyword evidence="2" id="KW-0812">Transmembrane</keyword>
<evidence type="ECO:0000313" key="5">
    <source>
        <dbReference type="Proteomes" id="UP000198727"/>
    </source>
</evidence>
<dbReference type="InterPro" id="IPR010994">
    <property type="entry name" value="RuvA_2-like"/>
</dbReference>
<feature type="domain" description="Helix-hairpin-helix DNA-binding motif class 1" evidence="3">
    <location>
        <begin position="242"/>
        <end position="261"/>
    </location>
</feature>
<proteinExistence type="predicted"/>
<feature type="region of interest" description="Disordered" evidence="1">
    <location>
        <begin position="97"/>
        <end position="121"/>
    </location>
</feature>
<dbReference type="GO" id="GO:0015627">
    <property type="term" value="C:type II protein secretion system complex"/>
    <property type="evidence" value="ECO:0007669"/>
    <property type="project" value="TreeGrafter"/>
</dbReference>
<gene>
    <name evidence="4" type="ORF">SAMN05421810_104110</name>
</gene>
<dbReference type="OrthoDB" id="9758724at2"/>
<evidence type="ECO:0000313" key="4">
    <source>
        <dbReference type="EMBL" id="SFP98633.1"/>
    </source>
</evidence>
<dbReference type="InterPro" id="IPR019554">
    <property type="entry name" value="Soluble_ligand-bd"/>
</dbReference>
<dbReference type="NCBIfam" id="TIGR00426">
    <property type="entry name" value="competence protein ComEA helix-hairpin-helix repeat region"/>
    <property type="match status" value="1"/>
</dbReference>
<dbReference type="GO" id="GO:0015628">
    <property type="term" value="P:protein secretion by the type II secretion system"/>
    <property type="evidence" value="ECO:0007669"/>
    <property type="project" value="TreeGrafter"/>
</dbReference>
<name>A0A1I5UTP5_9PSEU</name>
<dbReference type="GO" id="GO:0006281">
    <property type="term" value="P:DNA repair"/>
    <property type="evidence" value="ECO:0007669"/>
    <property type="project" value="InterPro"/>
</dbReference>